<accession>A0A3L7AX49</accession>
<name>A0A3L7AX49_9MICO</name>
<keyword evidence="1" id="KW-0238">DNA-binding</keyword>
<dbReference type="AlphaFoldDB" id="A0A3L7AX49"/>
<dbReference type="InterPro" id="IPR038056">
    <property type="entry name" value="YjbR-like_sf"/>
</dbReference>
<gene>
    <name evidence="1" type="ORF">D9V34_04990</name>
</gene>
<dbReference type="InterPro" id="IPR058532">
    <property type="entry name" value="YjbR/MT2646/Rv2570-like"/>
</dbReference>
<dbReference type="EMBL" id="RCUY01000002">
    <property type="protein sequence ID" value="RLP84148.1"/>
    <property type="molecule type" value="Genomic_DNA"/>
</dbReference>
<dbReference type="GO" id="GO:0003677">
    <property type="term" value="F:DNA binding"/>
    <property type="evidence" value="ECO:0007669"/>
    <property type="project" value="UniProtKB-KW"/>
</dbReference>
<dbReference type="OrthoDB" id="3194910at2"/>
<organism evidence="1 2">
    <name type="scientific">Mycetocola lacteus</name>
    <dbReference type="NCBI Taxonomy" id="76637"/>
    <lineage>
        <taxon>Bacteria</taxon>
        <taxon>Bacillati</taxon>
        <taxon>Actinomycetota</taxon>
        <taxon>Actinomycetes</taxon>
        <taxon>Micrococcales</taxon>
        <taxon>Microbacteriaceae</taxon>
        <taxon>Mycetocola</taxon>
    </lineage>
</organism>
<protein>
    <submittedName>
        <fullName evidence="1">MmcQ/YjbR family DNA-binding protein</fullName>
    </submittedName>
</protein>
<dbReference type="InterPro" id="IPR007351">
    <property type="entry name" value="YjbR"/>
</dbReference>
<dbReference type="Pfam" id="PF04237">
    <property type="entry name" value="YjbR"/>
    <property type="match status" value="1"/>
</dbReference>
<dbReference type="RefSeq" id="WP_121687756.1">
    <property type="nucleotide sequence ID" value="NZ_RCUY01000002.1"/>
</dbReference>
<dbReference type="PANTHER" id="PTHR35145:SF1">
    <property type="entry name" value="CYTOPLASMIC PROTEIN"/>
    <property type="match status" value="1"/>
</dbReference>
<dbReference type="Proteomes" id="UP000269438">
    <property type="component" value="Unassembled WGS sequence"/>
</dbReference>
<dbReference type="Gene3D" id="3.90.1150.30">
    <property type="match status" value="1"/>
</dbReference>
<dbReference type="SUPFAM" id="SSF142906">
    <property type="entry name" value="YjbR-like"/>
    <property type="match status" value="1"/>
</dbReference>
<evidence type="ECO:0000313" key="2">
    <source>
        <dbReference type="Proteomes" id="UP000269438"/>
    </source>
</evidence>
<reference evidence="1 2" key="1">
    <citation type="submission" date="2018-10" db="EMBL/GenBank/DDBJ databases">
        <authorList>
            <person name="Li J."/>
        </authorList>
    </citation>
    <scope>NUCLEOTIDE SEQUENCE [LARGE SCALE GENOMIC DNA]</scope>
    <source>
        <strain evidence="1 2">JCM 11654</strain>
    </source>
</reference>
<keyword evidence="2" id="KW-1185">Reference proteome</keyword>
<dbReference type="PANTHER" id="PTHR35145">
    <property type="entry name" value="CYTOPLASMIC PROTEIN-RELATED"/>
    <property type="match status" value="1"/>
</dbReference>
<comment type="caution">
    <text evidence="1">The sequence shown here is derived from an EMBL/GenBank/DDBJ whole genome shotgun (WGS) entry which is preliminary data.</text>
</comment>
<sequence length="128" mass="14136">MSTLDHAQYAHWDAVACALPGADATYPFGPDARVFRVLGKMFGMISEARSPLWLTLKVDPVRGDLLCRDFPAITPGYHMNKRHWITVVLDESVPPDLIEDLIVEAHERAAAGLTRADRIRLAALAGED</sequence>
<proteinExistence type="predicted"/>
<evidence type="ECO:0000313" key="1">
    <source>
        <dbReference type="EMBL" id="RLP84148.1"/>
    </source>
</evidence>